<dbReference type="Proteomes" id="UP000189627">
    <property type="component" value="Chromosome 1"/>
</dbReference>
<sequence length="111" mass="12101">MQIHLLGPHLQIGSDYKLTPETLDLLRAIHAHSSITIAARAHNMHYRTAWRKVKELENALQLPVIIAIQGRATYLTPLGKNLLHAVETINEACEGAAKPGIAALAGLLRSV</sequence>
<dbReference type="AlphaFoldDB" id="A0A1U9UN43"/>
<dbReference type="Pfam" id="PF00126">
    <property type="entry name" value="HTH_1"/>
    <property type="match status" value="1"/>
</dbReference>
<dbReference type="InterPro" id="IPR036388">
    <property type="entry name" value="WH-like_DNA-bd_sf"/>
</dbReference>
<feature type="domain" description="HTH lysR-type" evidence="1">
    <location>
        <begin position="22"/>
        <end position="79"/>
    </location>
</feature>
<organism evidence="2 3">
    <name type="scientific">Cupriavidus necator</name>
    <name type="common">Alcaligenes eutrophus</name>
    <name type="synonym">Ralstonia eutropha</name>
    <dbReference type="NCBI Taxonomy" id="106590"/>
    <lineage>
        <taxon>Bacteria</taxon>
        <taxon>Pseudomonadati</taxon>
        <taxon>Pseudomonadota</taxon>
        <taxon>Betaproteobacteria</taxon>
        <taxon>Burkholderiales</taxon>
        <taxon>Burkholderiaceae</taxon>
        <taxon>Cupriavidus</taxon>
    </lineage>
</organism>
<dbReference type="GO" id="GO:0003700">
    <property type="term" value="F:DNA-binding transcription factor activity"/>
    <property type="evidence" value="ECO:0007669"/>
    <property type="project" value="InterPro"/>
</dbReference>
<proteinExistence type="predicted"/>
<dbReference type="Gene3D" id="1.10.10.10">
    <property type="entry name" value="Winged helix-like DNA-binding domain superfamily/Winged helix DNA-binding domain"/>
    <property type="match status" value="1"/>
</dbReference>
<protein>
    <recommendedName>
        <fullName evidence="1">HTH lysR-type domain-containing protein</fullName>
    </recommendedName>
</protein>
<dbReference type="InterPro" id="IPR000847">
    <property type="entry name" value="LysR_HTH_N"/>
</dbReference>
<dbReference type="SUPFAM" id="SSF46785">
    <property type="entry name" value="Winged helix' DNA-binding domain"/>
    <property type="match status" value="1"/>
</dbReference>
<evidence type="ECO:0000259" key="1">
    <source>
        <dbReference type="Pfam" id="PF00126"/>
    </source>
</evidence>
<reference evidence="3" key="1">
    <citation type="submission" date="2017-02" db="EMBL/GenBank/DDBJ databases">
        <title>Complete genome sequence of Cupriavidus necator strain NH9, a 3-chlorobenzoate degrader.</title>
        <authorList>
            <person name="Moriuchi R."/>
            <person name="Dohra H."/>
            <person name="Ogawa N."/>
        </authorList>
    </citation>
    <scope>NUCLEOTIDE SEQUENCE [LARGE SCALE GENOMIC DNA]</scope>
    <source>
        <strain evidence="3">NH9</strain>
    </source>
</reference>
<accession>A0A1U9UN43</accession>
<dbReference type="InterPro" id="IPR036390">
    <property type="entry name" value="WH_DNA-bd_sf"/>
</dbReference>
<dbReference type="RefSeq" id="WP_078196378.1">
    <property type="nucleotide sequence ID" value="NZ_CP017757.2"/>
</dbReference>
<dbReference type="KEGG" id="cuh:BJN34_09395"/>
<evidence type="ECO:0000313" key="3">
    <source>
        <dbReference type="Proteomes" id="UP000189627"/>
    </source>
</evidence>
<evidence type="ECO:0000313" key="2">
    <source>
        <dbReference type="EMBL" id="AQV94102.1"/>
    </source>
</evidence>
<gene>
    <name evidence="2" type="ORF">BJN34_09395</name>
</gene>
<dbReference type="EMBL" id="CP017757">
    <property type="protein sequence ID" value="AQV94102.1"/>
    <property type="molecule type" value="Genomic_DNA"/>
</dbReference>
<name>A0A1U9UN43_CUPNE</name>